<dbReference type="EMBL" id="BMCU01000002">
    <property type="protein sequence ID" value="GGG03518.1"/>
    <property type="molecule type" value="Genomic_DNA"/>
</dbReference>
<feature type="region of interest" description="Disordered" evidence="1">
    <location>
        <begin position="1"/>
        <end position="20"/>
    </location>
</feature>
<dbReference type="RefSeq" id="WP_188544383.1">
    <property type="nucleotide sequence ID" value="NZ_BMCU01000002.1"/>
</dbReference>
<keyword evidence="3" id="KW-1185">Reference proteome</keyword>
<evidence type="ECO:0000313" key="3">
    <source>
        <dbReference type="Proteomes" id="UP000654257"/>
    </source>
</evidence>
<feature type="compositionally biased region" description="Basic residues" evidence="1">
    <location>
        <begin position="7"/>
        <end position="16"/>
    </location>
</feature>
<name>A0A917CXR7_9NOCA</name>
<dbReference type="AlphaFoldDB" id="A0A917CXR7"/>
<organism evidence="2 3">
    <name type="scientific">Rhodococcoides trifolii</name>
    <dbReference type="NCBI Taxonomy" id="908250"/>
    <lineage>
        <taxon>Bacteria</taxon>
        <taxon>Bacillati</taxon>
        <taxon>Actinomycetota</taxon>
        <taxon>Actinomycetes</taxon>
        <taxon>Mycobacteriales</taxon>
        <taxon>Nocardiaceae</taxon>
        <taxon>Rhodococcoides</taxon>
    </lineage>
</organism>
<reference evidence="2" key="1">
    <citation type="journal article" date="2014" name="Int. J. Syst. Evol. Microbiol.">
        <title>Complete genome sequence of Corynebacterium casei LMG S-19264T (=DSM 44701T), isolated from a smear-ripened cheese.</title>
        <authorList>
            <consortium name="US DOE Joint Genome Institute (JGI-PGF)"/>
            <person name="Walter F."/>
            <person name="Albersmeier A."/>
            <person name="Kalinowski J."/>
            <person name="Ruckert C."/>
        </authorList>
    </citation>
    <scope>NUCLEOTIDE SEQUENCE</scope>
    <source>
        <strain evidence="2">CCM 7905</strain>
    </source>
</reference>
<accession>A0A917CXR7</accession>
<proteinExistence type="predicted"/>
<protein>
    <submittedName>
        <fullName evidence="2">Uncharacterized protein</fullName>
    </submittedName>
</protein>
<sequence>MTQPLRPRGKSTRIGRKPVDDMVETPVATASLLTALPSARFIRQEQRPSSFGQYVVQPKQ</sequence>
<dbReference type="Proteomes" id="UP000654257">
    <property type="component" value="Unassembled WGS sequence"/>
</dbReference>
<evidence type="ECO:0000256" key="1">
    <source>
        <dbReference type="SAM" id="MobiDB-lite"/>
    </source>
</evidence>
<gene>
    <name evidence="2" type="ORF">GCM10007304_17060</name>
</gene>
<evidence type="ECO:0000313" key="2">
    <source>
        <dbReference type="EMBL" id="GGG03518.1"/>
    </source>
</evidence>
<comment type="caution">
    <text evidence="2">The sequence shown here is derived from an EMBL/GenBank/DDBJ whole genome shotgun (WGS) entry which is preliminary data.</text>
</comment>
<reference evidence="2" key="2">
    <citation type="submission" date="2020-09" db="EMBL/GenBank/DDBJ databases">
        <authorList>
            <person name="Sun Q."/>
            <person name="Sedlacek I."/>
        </authorList>
    </citation>
    <scope>NUCLEOTIDE SEQUENCE</scope>
    <source>
        <strain evidence="2">CCM 7905</strain>
    </source>
</reference>